<keyword evidence="4" id="KW-1185">Reference proteome</keyword>
<dbReference type="Proteomes" id="UP001156441">
    <property type="component" value="Unassembled WGS sequence"/>
</dbReference>
<keyword evidence="3" id="KW-0269">Exonuclease</keyword>
<feature type="region of interest" description="Disordered" evidence="1">
    <location>
        <begin position="174"/>
        <end position="196"/>
    </location>
</feature>
<evidence type="ECO:0000256" key="1">
    <source>
        <dbReference type="SAM" id="MobiDB-lite"/>
    </source>
</evidence>
<dbReference type="RefSeq" id="WP_260189057.1">
    <property type="nucleotide sequence ID" value="NZ_JAFFZE010000003.1"/>
</dbReference>
<evidence type="ECO:0000313" key="3">
    <source>
        <dbReference type="EMBL" id="MCT2581699.1"/>
    </source>
</evidence>
<gene>
    <name evidence="3" type="ORF">JT362_01010</name>
</gene>
<dbReference type="InterPro" id="IPR048667">
    <property type="entry name" value="Imm5-like"/>
</dbReference>
<keyword evidence="3" id="KW-0378">Hydrolase</keyword>
<sequence>MTDVELSTADLREVTRYAVACAAPALPIFEHARPGDPRPRTAVDAARAFAGGARRTKAIRDGAWAAQRAYQDTRDAGQAAASDAARAAVAAASAAFLHPLANATQVPHILGSAAHAARAFELDAGDDHTVGAHHIERARDLAGATVVSVLRRYPTAPGGRGRVGELMRALDTSLRASSGTPTLRRPEFDDFHPDVR</sequence>
<reference evidence="3 4" key="1">
    <citation type="submission" date="2021-02" db="EMBL/GenBank/DDBJ databases">
        <title>Actinophytocola xerophila sp. nov., isolated from soil of cotton cropping field.</title>
        <authorList>
            <person name="Huang R."/>
            <person name="Chen X."/>
            <person name="Ge X."/>
            <person name="Liu W."/>
        </authorList>
    </citation>
    <scope>NUCLEOTIDE SEQUENCE [LARGE SCALE GENOMIC DNA]</scope>
    <source>
        <strain evidence="3 4">S1-96</strain>
    </source>
</reference>
<evidence type="ECO:0000259" key="2">
    <source>
        <dbReference type="Pfam" id="PF21805"/>
    </source>
</evidence>
<organism evidence="3 4">
    <name type="scientific">Actinophytocola gossypii</name>
    <dbReference type="NCBI Taxonomy" id="2812003"/>
    <lineage>
        <taxon>Bacteria</taxon>
        <taxon>Bacillati</taxon>
        <taxon>Actinomycetota</taxon>
        <taxon>Actinomycetes</taxon>
        <taxon>Pseudonocardiales</taxon>
        <taxon>Pseudonocardiaceae</taxon>
    </lineage>
</organism>
<feature type="domain" description="Imm-5-like" evidence="2">
    <location>
        <begin position="6"/>
        <end position="126"/>
    </location>
</feature>
<feature type="compositionally biased region" description="Basic and acidic residues" evidence="1">
    <location>
        <begin position="184"/>
        <end position="196"/>
    </location>
</feature>
<proteinExistence type="predicted"/>
<evidence type="ECO:0000313" key="4">
    <source>
        <dbReference type="Proteomes" id="UP001156441"/>
    </source>
</evidence>
<dbReference type="GO" id="GO:0004527">
    <property type="term" value="F:exonuclease activity"/>
    <property type="evidence" value="ECO:0007669"/>
    <property type="project" value="UniProtKB-KW"/>
</dbReference>
<dbReference type="EMBL" id="JAFFZE010000003">
    <property type="protein sequence ID" value="MCT2581699.1"/>
    <property type="molecule type" value="Genomic_DNA"/>
</dbReference>
<comment type="caution">
    <text evidence="3">The sequence shown here is derived from an EMBL/GenBank/DDBJ whole genome shotgun (WGS) entry which is preliminary data.</text>
</comment>
<protein>
    <submittedName>
        <fullName evidence="3">Exonuclease SbcC</fullName>
    </submittedName>
</protein>
<name>A0ABT2J1G3_9PSEU</name>
<accession>A0ABT2J1G3</accession>
<dbReference type="Pfam" id="PF21805">
    <property type="entry name" value="Imm5_like"/>
    <property type="match status" value="1"/>
</dbReference>
<keyword evidence="3" id="KW-0540">Nuclease</keyword>